<keyword evidence="3" id="KW-1185">Reference proteome</keyword>
<keyword evidence="1" id="KW-0472">Membrane</keyword>
<evidence type="ECO:0008006" key="4">
    <source>
        <dbReference type="Google" id="ProtNLM"/>
    </source>
</evidence>
<proteinExistence type="predicted"/>
<evidence type="ECO:0000313" key="3">
    <source>
        <dbReference type="Proteomes" id="UP000281985"/>
    </source>
</evidence>
<organism evidence="2 3">
    <name type="scientific">Dokdonia sinensis</name>
    <dbReference type="NCBI Taxonomy" id="2479847"/>
    <lineage>
        <taxon>Bacteria</taxon>
        <taxon>Pseudomonadati</taxon>
        <taxon>Bacteroidota</taxon>
        <taxon>Flavobacteriia</taxon>
        <taxon>Flavobacteriales</taxon>
        <taxon>Flavobacteriaceae</taxon>
        <taxon>Dokdonia</taxon>
    </lineage>
</organism>
<feature type="transmembrane region" description="Helical" evidence="1">
    <location>
        <begin position="66"/>
        <end position="84"/>
    </location>
</feature>
<dbReference type="RefSeq" id="WP_121917188.1">
    <property type="nucleotide sequence ID" value="NZ_REFV01000006.1"/>
</dbReference>
<protein>
    <recommendedName>
        <fullName evidence="4">DUF4870 domain-containing protein</fullName>
    </recommendedName>
</protein>
<evidence type="ECO:0000313" key="2">
    <source>
        <dbReference type="EMBL" id="RMB59550.1"/>
    </source>
</evidence>
<reference evidence="2 3" key="1">
    <citation type="submission" date="2018-10" db="EMBL/GenBank/DDBJ databases">
        <title>Dokdonia luteus sp. nov., isolated from sea water.</title>
        <authorList>
            <person name="Zhou L.Y."/>
            <person name="Du Z.J."/>
        </authorList>
    </citation>
    <scope>NUCLEOTIDE SEQUENCE [LARGE SCALE GENOMIC DNA]</scope>
    <source>
        <strain evidence="2 3">SH27</strain>
    </source>
</reference>
<keyword evidence="1" id="KW-1133">Transmembrane helix</keyword>
<evidence type="ECO:0000256" key="1">
    <source>
        <dbReference type="SAM" id="Phobius"/>
    </source>
</evidence>
<dbReference type="Proteomes" id="UP000281985">
    <property type="component" value="Unassembled WGS sequence"/>
</dbReference>
<feature type="transmembrane region" description="Helical" evidence="1">
    <location>
        <begin position="41"/>
        <end position="60"/>
    </location>
</feature>
<gene>
    <name evidence="2" type="ORF">EAX61_08170</name>
</gene>
<keyword evidence="1" id="KW-0812">Transmembrane</keyword>
<name>A0A3M0G3I4_9FLAO</name>
<dbReference type="EMBL" id="REFV01000006">
    <property type="protein sequence ID" value="RMB59550.1"/>
    <property type="molecule type" value="Genomic_DNA"/>
</dbReference>
<accession>A0A3M0G3I4</accession>
<feature type="transmembrane region" description="Helical" evidence="1">
    <location>
        <begin position="12"/>
        <end position="29"/>
    </location>
</feature>
<dbReference type="AlphaFoldDB" id="A0A3M0G3I4"/>
<comment type="caution">
    <text evidence="2">The sequence shown here is derived from an EMBL/GenBank/DDBJ whole genome shotgun (WGS) entry which is preliminary data.</text>
</comment>
<sequence>MSTPTSEGKNIAIIAYITFIGLIIAIVMNNDKKDPFASFHIRNMLGLILFGIINSFLARFIPVVPLLIWIGLFVFWIIGLIGAVQEERKELPVVGPLFQDWFKSL</sequence>
<dbReference type="OrthoDB" id="6400719at2"/>